<reference evidence="1" key="3">
    <citation type="submission" date="2025-09" db="UniProtKB">
        <authorList>
            <consortium name="Ensembl"/>
        </authorList>
    </citation>
    <scope>IDENTIFICATION</scope>
</reference>
<organism evidence="1 2">
    <name type="scientific">Ciona intestinalis</name>
    <name type="common">Transparent sea squirt</name>
    <name type="synonym">Ascidia intestinalis</name>
    <dbReference type="NCBI Taxonomy" id="7719"/>
    <lineage>
        <taxon>Eukaryota</taxon>
        <taxon>Metazoa</taxon>
        <taxon>Chordata</taxon>
        <taxon>Tunicata</taxon>
        <taxon>Ascidiacea</taxon>
        <taxon>Phlebobranchia</taxon>
        <taxon>Cionidae</taxon>
        <taxon>Ciona</taxon>
    </lineage>
</organism>
<proteinExistence type="predicted"/>
<sequence>MSGDVLHGGTENRVLPEVKMVGKQHILQEESCKNSTNTKPVKTWEAIFEHITASPWVCLTTQGHEVCSSASKPLTHPSGKLYADVASRSGKFDPRRMR</sequence>
<dbReference type="HOGENOM" id="CLU_2333016_0_0_1"/>
<name>H2XXM1_CIOIN</name>
<dbReference type="Proteomes" id="UP000008144">
    <property type="component" value="Unassembled WGS sequence"/>
</dbReference>
<reference evidence="2" key="1">
    <citation type="journal article" date="2002" name="Science">
        <title>The draft genome of Ciona intestinalis: insights into chordate and vertebrate origins.</title>
        <authorList>
            <person name="Dehal P."/>
            <person name="Satou Y."/>
            <person name="Campbell R.K."/>
            <person name="Chapman J."/>
            <person name="Degnan B."/>
            <person name="De Tomaso A."/>
            <person name="Davidson B."/>
            <person name="Di Gregorio A."/>
            <person name="Gelpke M."/>
            <person name="Goodstein D.M."/>
            <person name="Harafuji N."/>
            <person name="Hastings K.E."/>
            <person name="Ho I."/>
            <person name="Hotta K."/>
            <person name="Huang W."/>
            <person name="Kawashima T."/>
            <person name="Lemaire P."/>
            <person name="Martinez D."/>
            <person name="Meinertzhagen I.A."/>
            <person name="Necula S."/>
            <person name="Nonaka M."/>
            <person name="Putnam N."/>
            <person name="Rash S."/>
            <person name="Saiga H."/>
            <person name="Satake M."/>
            <person name="Terry A."/>
            <person name="Yamada L."/>
            <person name="Wang H.G."/>
            <person name="Awazu S."/>
            <person name="Azumi K."/>
            <person name="Boore J."/>
            <person name="Branno M."/>
            <person name="Chin-Bow S."/>
            <person name="DeSantis R."/>
            <person name="Doyle S."/>
            <person name="Francino P."/>
            <person name="Keys D.N."/>
            <person name="Haga S."/>
            <person name="Hayashi H."/>
            <person name="Hino K."/>
            <person name="Imai K.S."/>
            <person name="Inaba K."/>
            <person name="Kano S."/>
            <person name="Kobayashi K."/>
            <person name="Kobayashi M."/>
            <person name="Lee B.I."/>
            <person name="Makabe K.W."/>
            <person name="Manohar C."/>
            <person name="Matassi G."/>
            <person name="Medina M."/>
            <person name="Mochizuki Y."/>
            <person name="Mount S."/>
            <person name="Morishita T."/>
            <person name="Miura S."/>
            <person name="Nakayama A."/>
            <person name="Nishizaka S."/>
            <person name="Nomoto H."/>
            <person name="Ohta F."/>
            <person name="Oishi K."/>
            <person name="Rigoutsos I."/>
            <person name="Sano M."/>
            <person name="Sasaki A."/>
            <person name="Sasakura Y."/>
            <person name="Shoguchi E."/>
            <person name="Shin-i T."/>
            <person name="Spagnuolo A."/>
            <person name="Stainier D."/>
            <person name="Suzuki M.M."/>
            <person name="Tassy O."/>
            <person name="Takatori N."/>
            <person name="Tokuoka M."/>
            <person name="Yagi K."/>
            <person name="Yoshizaki F."/>
            <person name="Wada S."/>
            <person name="Zhang C."/>
            <person name="Hyatt P.D."/>
            <person name="Larimer F."/>
            <person name="Detter C."/>
            <person name="Doggett N."/>
            <person name="Glavina T."/>
            <person name="Hawkins T."/>
            <person name="Richardson P."/>
            <person name="Lucas S."/>
            <person name="Kohara Y."/>
            <person name="Levine M."/>
            <person name="Satoh N."/>
            <person name="Rokhsar D.S."/>
        </authorList>
    </citation>
    <scope>NUCLEOTIDE SEQUENCE [LARGE SCALE GENOMIC DNA]</scope>
</reference>
<protein>
    <submittedName>
        <fullName evidence="1">Uncharacterized protein</fullName>
    </submittedName>
</protein>
<dbReference type="InParanoid" id="H2XXM1"/>
<accession>H2XXM1</accession>
<keyword evidence="2" id="KW-1185">Reference proteome</keyword>
<dbReference type="Ensembl" id="ENSCINT00000030883.1">
    <property type="protein sequence ID" value="ENSCINP00000034405.1"/>
    <property type="gene ID" value="ENSCING00000018145.1"/>
</dbReference>
<reference evidence="1" key="2">
    <citation type="submission" date="2025-08" db="UniProtKB">
        <authorList>
            <consortium name="Ensembl"/>
        </authorList>
    </citation>
    <scope>IDENTIFICATION</scope>
</reference>
<evidence type="ECO:0000313" key="2">
    <source>
        <dbReference type="Proteomes" id="UP000008144"/>
    </source>
</evidence>
<dbReference type="AlphaFoldDB" id="H2XXM1"/>
<evidence type="ECO:0000313" key="1">
    <source>
        <dbReference type="Ensembl" id="ENSCINP00000034405.1"/>
    </source>
</evidence>